<accession>A0A517MHW2</accession>
<dbReference type="InterPro" id="IPR008391">
    <property type="entry name" value="AXE1_dom"/>
</dbReference>
<dbReference type="Proteomes" id="UP000320672">
    <property type="component" value="Chromosome"/>
</dbReference>
<organism evidence="4 5">
    <name type="scientific">Roseimaritima multifibrata</name>
    <dbReference type="NCBI Taxonomy" id="1930274"/>
    <lineage>
        <taxon>Bacteria</taxon>
        <taxon>Pseudomonadati</taxon>
        <taxon>Planctomycetota</taxon>
        <taxon>Planctomycetia</taxon>
        <taxon>Pirellulales</taxon>
        <taxon>Pirellulaceae</taxon>
        <taxon>Roseimaritima</taxon>
    </lineage>
</organism>
<evidence type="ECO:0000313" key="4">
    <source>
        <dbReference type="EMBL" id="QDS94465.1"/>
    </source>
</evidence>
<feature type="chain" id="PRO_5022128626" evidence="2">
    <location>
        <begin position="31"/>
        <end position="445"/>
    </location>
</feature>
<dbReference type="KEGG" id="rml:FF011L_32440"/>
<name>A0A517MHW2_9BACT</name>
<keyword evidence="5" id="KW-1185">Reference proteome</keyword>
<evidence type="ECO:0000313" key="5">
    <source>
        <dbReference type="Proteomes" id="UP000320672"/>
    </source>
</evidence>
<keyword evidence="4" id="KW-0378">Hydrolase</keyword>
<dbReference type="RefSeq" id="WP_145352493.1">
    <property type="nucleotide sequence ID" value="NZ_CP036262.1"/>
</dbReference>
<dbReference type="EC" id="3.1.1.-" evidence="4"/>
<gene>
    <name evidence="4" type="primary">axe7A</name>
    <name evidence="4" type="ORF">FF011L_32440</name>
</gene>
<keyword evidence="2" id="KW-0732">Signal</keyword>
<dbReference type="InterPro" id="IPR029058">
    <property type="entry name" value="AB_hydrolase_fold"/>
</dbReference>
<dbReference type="Pfam" id="PF05448">
    <property type="entry name" value="AXE1"/>
    <property type="match status" value="1"/>
</dbReference>
<feature type="signal peptide" evidence="2">
    <location>
        <begin position="1"/>
        <end position="30"/>
    </location>
</feature>
<evidence type="ECO:0000256" key="1">
    <source>
        <dbReference type="PIRSR" id="PIRSR639069-1"/>
    </source>
</evidence>
<dbReference type="OrthoDB" id="9770528at2"/>
<dbReference type="GO" id="GO:0005976">
    <property type="term" value="P:polysaccharide metabolic process"/>
    <property type="evidence" value="ECO:0007669"/>
    <property type="project" value="TreeGrafter"/>
</dbReference>
<feature type="active site" description="Charge relay system" evidence="1">
    <location>
        <position position="418"/>
    </location>
</feature>
<proteinExistence type="predicted"/>
<feature type="domain" description="Acetyl xylan esterase" evidence="3">
    <location>
        <begin position="139"/>
        <end position="421"/>
    </location>
</feature>
<evidence type="ECO:0000259" key="3">
    <source>
        <dbReference type="Pfam" id="PF05448"/>
    </source>
</evidence>
<feature type="active site" description="Charge relay system" evidence="1">
    <location>
        <position position="389"/>
    </location>
</feature>
<protein>
    <submittedName>
        <fullName evidence="4">Acetyl esterase Axe7A</fullName>
        <ecNumber evidence="4">3.1.1.-</ecNumber>
    </submittedName>
</protein>
<dbReference type="GO" id="GO:0052689">
    <property type="term" value="F:carboxylic ester hydrolase activity"/>
    <property type="evidence" value="ECO:0007669"/>
    <property type="project" value="TreeGrafter"/>
</dbReference>
<reference evidence="4 5" key="1">
    <citation type="submission" date="2019-02" db="EMBL/GenBank/DDBJ databases">
        <title>Deep-cultivation of Planctomycetes and their phenomic and genomic characterization uncovers novel biology.</title>
        <authorList>
            <person name="Wiegand S."/>
            <person name="Jogler M."/>
            <person name="Boedeker C."/>
            <person name="Pinto D."/>
            <person name="Vollmers J."/>
            <person name="Rivas-Marin E."/>
            <person name="Kohn T."/>
            <person name="Peeters S.H."/>
            <person name="Heuer A."/>
            <person name="Rast P."/>
            <person name="Oberbeckmann S."/>
            <person name="Bunk B."/>
            <person name="Jeske O."/>
            <person name="Meyerdierks A."/>
            <person name="Storesund J.E."/>
            <person name="Kallscheuer N."/>
            <person name="Luecker S."/>
            <person name="Lage O.M."/>
            <person name="Pohl T."/>
            <person name="Merkel B.J."/>
            <person name="Hornburger P."/>
            <person name="Mueller R.-W."/>
            <person name="Bruemmer F."/>
            <person name="Labrenz M."/>
            <person name="Spormann A.M."/>
            <person name="Op den Camp H."/>
            <person name="Overmann J."/>
            <person name="Amann R."/>
            <person name="Jetten M.S.M."/>
            <person name="Mascher T."/>
            <person name="Medema M.H."/>
            <person name="Devos D.P."/>
            <person name="Kaster A.-K."/>
            <person name="Ovreas L."/>
            <person name="Rohde M."/>
            <person name="Galperin M.Y."/>
            <person name="Jogler C."/>
        </authorList>
    </citation>
    <scope>NUCLEOTIDE SEQUENCE [LARGE SCALE GENOMIC DNA]</scope>
    <source>
        <strain evidence="4 5">FF011L</strain>
    </source>
</reference>
<dbReference type="AlphaFoldDB" id="A0A517MHW2"/>
<dbReference type="Gene3D" id="3.40.50.1820">
    <property type="entry name" value="alpha/beta hydrolase"/>
    <property type="match status" value="1"/>
</dbReference>
<dbReference type="InterPro" id="IPR039069">
    <property type="entry name" value="CE7"/>
</dbReference>
<dbReference type="SUPFAM" id="SSF53474">
    <property type="entry name" value="alpha/beta-Hydrolases"/>
    <property type="match status" value="1"/>
</dbReference>
<sequence precursor="true">MRLLPTCSFGSILFLLSLPAVFPQSQTAAAADVAVKIVTDRENAIYDVGEKATFQISVEGDDVDGTLDYRVDDYLVGGTDAGMPEGKAELSDGKAEVTISGQKPGFLRCQVTFTPADGKPIKAVAGAAFSPTEIELSMPVPDDFDSFWDEQKRLLAEVPLAAELTPVEFRDKTIECFDAQIQCLGGAPVSGYFGKPKDAEAKSCPAILWVHGAGVRSSSLSNAVKGATAGMLSMDINAHGLPNGKPASFYAEQSGGPLKNYRHAGRDNRETIYFRGMYLRLVRAIDFLTAQPEWDGKHVVVVGHSQGGGQSLAAGGLDNRVTMIAPGVPAICDHSGVVAGRVNGWPKLVPNGEDGKPEPKILTAARYVDAANFASRCNAEAIMSVGFVDSVCPPSSCYAAYNVLKGKKKVINEPLMAHAAPAHIQTAFFNQILEHVQRQPAETAR</sequence>
<evidence type="ECO:0000256" key="2">
    <source>
        <dbReference type="SAM" id="SignalP"/>
    </source>
</evidence>
<feature type="active site" description="Nucleophile" evidence="1">
    <location>
        <position position="305"/>
    </location>
</feature>
<dbReference type="PANTHER" id="PTHR40111:SF1">
    <property type="entry name" value="CEPHALOSPORIN-C DEACETYLASE"/>
    <property type="match status" value="1"/>
</dbReference>
<dbReference type="PANTHER" id="PTHR40111">
    <property type="entry name" value="CEPHALOSPORIN-C DEACETYLASE"/>
    <property type="match status" value="1"/>
</dbReference>
<dbReference type="EMBL" id="CP036262">
    <property type="protein sequence ID" value="QDS94465.1"/>
    <property type="molecule type" value="Genomic_DNA"/>
</dbReference>